<sequence>MASSAPQGSIDPLTGKDPAKALTAVASGFFENVKKNKQSFFQFAAMTGILLLSFRSVSQKYRIHDLEEDTAVLKKESDTLTDRMSKIKSELLHQASIDSSGVFAARLHTEDRSCHLMLRLNYDANLEASSVKSCAVSWVGSNRGRRQVSSITPGTLLIILAGRFKGKRINDCHVLKVSDVSLDKYDDQYFGKVGEKKNKKGEGESLMEPLQSQALPCTSSLLSSSSACCLPLVSLLIHSNVSESSRQREREKDDQMAVDGALIKAIEVVSELNTCLCVTRFCPHALVF</sequence>
<keyword evidence="2" id="KW-1185">Reference proteome</keyword>
<name>A0ABQ7YKV5_BRANA</name>
<comment type="caution">
    <text evidence="1">The sequence shown here is derived from an EMBL/GenBank/DDBJ whole genome shotgun (WGS) entry which is preliminary data.</text>
</comment>
<dbReference type="Proteomes" id="UP000824890">
    <property type="component" value="Unassembled WGS sequence"/>
</dbReference>
<protein>
    <submittedName>
        <fullName evidence="1">Uncharacterized protein</fullName>
    </submittedName>
</protein>
<dbReference type="PANTHER" id="PTHR36316">
    <property type="entry name" value="OS06G0213900 PROTEIN"/>
    <property type="match status" value="1"/>
</dbReference>
<dbReference type="EMBL" id="JAGKQM010000017">
    <property type="protein sequence ID" value="KAH0868748.1"/>
    <property type="molecule type" value="Genomic_DNA"/>
</dbReference>
<accession>A0ABQ7YKV5</accession>
<gene>
    <name evidence="1" type="ORF">HID58_075770</name>
</gene>
<proteinExistence type="predicted"/>
<dbReference type="PANTHER" id="PTHR36316:SF1">
    <property type="entry name" value="OS06G0213900 PROTEIN"/>
    <property type="match status" value="1"/>
</dbReference>
<reference evidence="1 2" key="1">
    <citation type="submission" date="2021-05" db="EMBL/GenBank/DDBJ databases">
        <title>Genome Assembly of Synthetic Allotetraploid Brassica napus Reveals Homoeologous Exchanges between Subgenomes.</title>
        <authorList>
            <person name="Davis J.T."/>
        </authorList>
    </citation>
    <scope>NUCLEOTIDE SEQUENCE [LARGE SCALE GENOMIC DNA]</scope>
    <source>
        <strain evidence="2">cv. Da-Ae</strain>
        <tissue evidence="1">Seedling</tissue>
    </source>
</reference>
<evidence type="ECO:0000313" key="2">
    <source>
        <dbReference type="Proteomes" id="UP000824890"/>
    </source>
</evidence>
<evidence type="ECO:0000313" key="1">
    <source>
        <dbReference type="EMBL" id="KAH0868748.1"/>
    </source>
</evidence>
<organism evidence="1 2">
    <name type="scientific">Brassica napus</name>
    <name type="common">Rape</name>
    <dbReference type="NCBI Taxonomy" id="3708"/>
    <lineage>
        <taxon>Eukaryota</taxon>
        <taxon>Viridiplantae</taxon>
        <taxon>Streptophyta</taxon>
        <taxon>Embryophyta</taxon>
        <taxon>Tracheophyta</taxon>
        <taxon>Spermatophyta</taxon>
        <taxon>Magnoliopsida</taxon>
        <taxon>eudicotyledons</taxon>
        <taxon>Gunneridae</taxon>
        <taxon>Pentapetalae</taxon>
        <taxon>rosids</taxon>
        <taxon>malvids</taxon>
        <taxon>Brassicales</taxon>
        <taxon>Brassicaceae</taxon>
        <taxon>Brassiceae</taxon>
        <taxon>Brassica</taxon>
    </lineage>
</organism>